<name>A0AAV4U4E6_CAEEX</name>
<reference evidence="1 2" key="1">
    <citation type="submission" date="2021-06" db="EMBL/GenBank/DDBJ databases">
        <title>Caerostris extrusa draft genome.</title>
        <authorList>
            <person name="Kono N."/>
            <person name="Arakawa K."/>
        </authorList>
    </citation>
    <scope>NUCLEOTIDE SEQUENCE [LARGE SCALE GENOMIC DNA]</scope>
</reference>
<evidence type="ECO:0000313" key="1">
    <source>
        <dbReference type="EMBL" id="GIY52616.1"/>
    </source>
</evidence>
<dbReference type="Proteomes" id="UP001054945">
    <property type="component" value="Unassembled WGS sequence"/>
</dbReference>
<protein>
    <submittedName>
        <fullName evidence="1">Condensin-2 complex subunit D3</fullName>
    </submittedName>
</protein>
<organism evidence="1 2">
    <name type="scientific">Caerostris extrusa</name>
    <name type="common">Bark spider</name>
    <name type="synonym">Caerostris bankana</name>
    <dbReference type="NCBI Taxonomy" id="172846"/>
    <lineage>
        <taxon>Eukaryota</taxon>
        <taxon>Metazoa</taxon>
        <taxon>Ecdysozoa</taxon>
        <taxon>Arthropoda</taxon>
        <taxon>Chelicerata</taxon>
        <taxon>Arachnida</taxon>
        <taxon>Araneae</taxon>
        <taxon>Araneomorphae</taxon>
        <taxon>Entelegynae</taxon>
        <taxon>Araneoidea</taxon>
        <taxon>Araneidae</taxon>
        <taxon>Caerostris</taxon>
    </lineage>
</organism>
<gene>
    <name evidence="1" type="primary">X975_04108</name>
    <name evidence="1" type="ORF">CEXT_124941</name>
</gene>
<evidence type="ECO:0000313" key="2">
    <source>
        <dbReference type="Proteomes" id="UP001054945"/>
    </source>
</evidence>
<accession>A0AAV4U4E6</accession>
<dbReference type="AlphaFoldDB" id="A0AAV4U4E6"/>
<dbReference type="SUPFAM" id="SSF48371">
    <property type="entry name" value="ARM repeat"/>
    <property type="match status" value="1"/>
</dbReference>
<keyword evidence="2" id="KW-1185">Reference proteome</keyword>
<comment type="caution">
    <text evidence="1">The sequence shown here is derived from an EMBL/GenBank/DDBJ whole genome shotgun (WGS) entry which is preliminary data.</text>
</comment>
<proteinExistence type="predicted"/>
<sequence length="220" mass="25543">MESLLPLLNVCDFGSDLAVIKHVIHKLYQLAGSEFSNTPIDFKLNFLNMREKEQIHQRYSHSYVLTSFAYQGLFSIINSDQYEEKEYILVAILNCLSHYILCDKIKRSPIPTKFLNIKNNAVSFIDYILYSNKDQSSEYVMKFLKYLCLNVDDKTEFRAIVSHAILSVMLHLLNQDVAIFIGWLLDLVDDTNINNRIFALEMLGIILGSNFTTNRQRRIT</sequence>
<dbReference type="InterPro" id="IPR016024">
    <property type="entry name" value="ARM-type_fold"/>
</dbReference>
<dbReference type="EMBL" id="BPLR01012263">
    <property type="protein sequence ID" value="GIY52616.1"/>
    <property type="molecule type" value="Genomic_DNA"/>
</dbReference>